<evidence type="ECO:0000313" key="10">
    <source>
        <dbReference type="Proteomes" id="UP000322530"/>
    </source>
</evidence>
<feature type="domain" description="Protein kinase" evidence="8">
    <location>
        <begin position="9"/>
        <end position="273"/>
    </location>
</feature>
<accession>A0A5A5T723</accession>
<keyword evidence="4" id="KW-0418">Kinase</keyword>
<evidence type="ECO:0000256" key="5">
    <source>
        <dbReference type="ARBA" id="ARBA00022840"/>
    </source>
</evidence>
<dbReference type="Gene3D" id="1.10.510.10">
    <property type="entry name" value="Transferase(Phosphotransferase) domain 1"/>
    <property type="match status" value="1"/>
</dbReference>
<dbReference type="InterPro" id="IPR011009">
    <property type="entry name" value="Kinase-like_dom_sf"/>
</dbReference>
<dbReference type="PANTHER" id="PTHR43289:SF6">
    <property type="entry name" value="SERINE_THREONINE-PROTEIN KINASE NEKL-3"/>
    <property type="match status" value="1"/>
</dbReference>
<evidence type="ECO:0000256" key="6">
    <source>
        <dbReference type="PROSITE-ProRule" id="PRU10141"/>
    </source>
</evidence>
<evidence type="ECO:0000256" key="2">
    <source>
        <dbReference type="ARBA" id="ARBA00022679"/>
    </source>
</evidence>
<name>A0A5A5T723_9CHLR</name>
<evidence type="ECO:0000259" key="8">
    <source>
        <dbReference type="PROSITE" id="PS50011"/>
    </source>
</evidence>
<dbReference type="InterPro" id="IPR000719">
    <property type="entry name" value="Prot_kinase_dom"/>
</dbReference>
<dbReference type="PANTHER" id="PTHR43289">
    <property type="entry name" value="MITOGEN-ACTIVATED PROTEIN KINASE KINASE KINASE 20-RELATED"/>
    <property type="match status" value="1"/>
</dbReference>
<dbReference type="GO" id="GO:0005524">
    <property type="term" value="F:ATP binding"/>
    <property type="evidence" value="ECO:0007669"/>
    <property type="project" value="UniProtKB-UniRule"/>
</dbReference>
<keyword evidence="7" id="KW-0472">Membrane</keyword>
<dbReference type="InterPro" id="IPR008271">
    <property type="entry name" value="Ser/Thr_kinase_AS"/>
</dbReference>
<protein>
    <recommendedName>
        <fullName evidence="1">non-specific serine/threonine protein kinase</fullName>
        <ecNumber evidence="1">2.7.11.1</ecNumber>
    </recommendedName>
</protein>
<feature type="binding site" evidence="6">
    <location>
        <position position="38"/>
    </location>
    <ligand>
        <name>ATP</name>
        <dbReference type="ChEBI" id="CHEBI:30616"/>
    </ligand>
</feature>
<dbReference type="Pfam" id="PF00069">
    <property type="entry name" value="Pkinase"/>
    <property type="match status" value="1"/>
</dbReference>
<evidence type="ECO:0000256" key="4">
    <source>
        <dbReference type="ARBA" id="ARBA00022777"/>
    </source>
</evidence>
<gene>
    <name evidence="9" type="ORF">KDI_07660</name>
</gene>
<organism evidence="9 10">
    <name type="scientific">Dictyobacter arantiisoli</name>
    <dbReference type="NCBI Taxonomy" id="2014874"/>
    <lineage>
        <taxon>Bacteria</taxon>
        <taxon>Bacillati</taxon>
        <taxon>Chloroflexota</taxon>
        <taxon>Ktedonobacteria</taxon>
        <taxon>Ktedonobacterales</taxon>
        <taxon>Dictyobacteraceae</taxon>
        <taxon>Dictyobacter</taxon>
    </lineage>
</organism>
<dbReference type="Gene3D" id="3.30.200.20">
    <property type="entry name" value="Phosphorylase Kinase, domain 1"/>
    <property type="match status" value="1"/>
</dbReference>
<keyword evidence="5 6" id="KW-0067">ATP-binding</keyword>
<dbReference type="PROSITE" id="PS50011">
    <property type="entry name" value="PROTEIN_KINASE_DOM"/>
    <property type="match status" value="1"/>
</dbReference>
<reference evidence="9 10" key="1">
    <citation type="submission" date="2019-01" db="EMBL/GenBank/DDBJ databases">
        <title>Draft genome sequence of Dictyobacter sp. Uno17.</title>
        <authorList>
            <person name="Wang C.M."/>
            <person name="Zheng Y."/>
            <person name="Sakai Y."/>
            <person name="Abe K."/>
            <person name="Yokota A."/>
            <person name="Yabe S."/>
        </authorList>
    </citation>
    <scope>NUCLEOTIDE SEQUENCE [LARGE SCALE GENOMIC DNA]</scope>
    <source>
        <strain evidence="9 10">Uno17</strain>
    </source>
</reference>
<dbReference type="PROSITE" id="PS00108">
    <property type="entry name" value="PROTEIN_KINASE_ST"/>
    <property type="match status" value="1"/>
</dbReference>
<dbReference type="Proteomes" id="UP000322530">
    <property type="component" value="Unassembled WGS sequence"/>
</dbReference>
<dbReference type="GO" id="GO:0004674">
    <property type="term" value="F:protein serine/threonine kinase activity"/>
    <property type="evidence" value="ECO:0007669"/>
    <property type="project" value="UniProtKB-EC"/>
</dbReference>
<keyword evidence="7" id="KW-1133">Transmembrane helix</keyword>
<keyword evidence="10" id="KW-1185">Reference proteome</keyword>
<evidence type="ECO:0000256" key="3">
    <source>
        <dbReference type="ARBA" id="ARBA00022741"/>
    </source>
</evidence>
<keyword evidence="2" id="KW-0808">Transferase</keyword>
<dbReference type="PROSITE" id="PS00107">
    <property type="entry name" value="PROTEIN_KINASE_ATP"/>
    <property type="match status" value="1"/>
</dbReference>
<dbReference type="SMART" id="SM00220">
    <property type="entry name" value="S_TKc"/>
    <property type="match status" value="1"/>
</dbReference>
<dbReference type="CDD" id="cd14014">
    <property type="entry name" value="STKc_PknB_like"/>
    <property type="match status" value="1"/>
</dbReference>
<keyword evidence="7" id="KW-0812">Transmembrane</keyword>
<evidence type="ECO:0000256" key="7">
    <source>
        <dbReference type="SAM" id="Phobius"/>
    </source>
</evidence>
<dbReference type="EMBL" id="BIXY01000007">
    <property type="protein sequence ID" value="GCF07202.1"/>
    <property type="molecule type" value="Genomic_DNA"/>
</dbReference>
<proteinExistence type="predicted"/>
<comment type="caution">
    <text evidence="9">The sequence shown here is derived from an EMBL/GenBank/DDBJ whole genome shotgun (WGS) entry which is preliminary data.</text>
</comment>
<keyword evidence="3 6" id="KW-0547">Nucleotide-binding</keyword>
<evidence type="ECO:0000313" key="9">
    <source>
        <dbReference type="EMBL" id="GCF07202.1"/>
    </source>
</evidence>
<dbReference type="EC" id="2.7.11.1" evidence="1"/>
<dbReference type="SUPFAM" id="SSF56112">
    <property type="entry name" value="Protein kinase-like (PK-like)"/>
    <property type="match status" value="1"/>
</dbReference>
<dbReference type="AlphaFoldDB" id="A0A5A5T723"/>
<evidence type="ECO:0000256" key="1">
    <source>
        <dbReference type="ARBA" id="ARBA00012513"/>
    </source>
</evidence>
<sequence>MVGQCLGHYRITRLIGRGGMATVFLAHDAYLNREVALKVFQAHSEDQVAFLRRFEREAQVVARLEHPNILSVYEYGRYNGMAYFAMPYLSHGSLRNYLKSPQMLPPRDALSLLSPILRALQYAHDRGLIHRDIKPDNMLFKADHSLALSDFGLVKVLADENGAPPQSSYVTHTTSILGTPQYMSPEQIQGRAVPASDIYSMGVVLYELLAGSPPFVADTAIRVLTMHLYERPPALSERNPAVSLALEDVVMRALEKDVERRYQRPLDFLYALMNVVCEQNTELPALPYPVSAVALAQPVAQRAAQSLLYSSGSSLAALRKSLGEDVLLEEGPSAPLHKQTQLSTAVLPATMARYATQQQPSSKKTSSRFAAIVFLVLLLVLVPLVIFWSLPIWSRHTVPPTPTPTPINAINYPQSDGEIMLSPLIVLDGQALV</sequence>
<dbReference type="InterPro" id="IPR017441">
    <property type="entry name" value="Protein_kinase_ATP_BS"/>
</dbReference>
<feature type="transmembrane region" description="Helical" evidence="7">
    <location>
        <begin position="369"/>
        <end position="390"/>
    </location>
</feature>